<keyword evidence="1" id="KW-0812">Transmembrane</keyword>
<evidence type="ECO:0000313" key="9">
    <source>
        <dbReference type="Proteomes" id="UP000292787"/>
    </source>
</evidence>
<evidence type="ECO:0000313" key="3">
    <source>
        <dbReference type="EMBL" id="TCE40756.1"/>
    </source>
</evidence>
<evidence type="ECO:0000313" key="11">
    <source>
        <dbReference type="Proteomes" id="UP000293701"/>
    </source>
</evidence>
<protein>
    <submittedName>
        <fullName evidence="5">Uncharacterized protein</fullName>
    </submittedName>
</protein>
<comment type="caution">
    <text evidence="5">The sequence shown here is derived from an EMBL/GenBank/DDBJ whole genome shotgun (WGS) entry which is preliminary data.</text>
</comment>
<dbReference type="Proteomes" id="UP000292787">
    <property type="component" value="Unassembled WGS sequence"/>
</dbReference>
<evidence type="ECO:0000313" key="7">
    <source>
        <dbReference type="Proteomes" id="UP000291501"/>
    </source>
</evidence>
<gene>
    <name evidence="2" type="ORF">MCC10002_1110</name>
    <name evidence="3" type="ORF">MCC10043_1134</name>
    <name evidence="4" type="ORF">MCC10096_1114</name>
    <name evidence="5" type="ORF">MCC10116_1149</name>
    <name evidence="6" type="ORF">MCC10126_1066</name>
</gene>
<dbReference type="Proteomes" id="UP000293701">
    <property type="component" value="Unassembled WGS sequence"/>
</dbReference>
<dbReference type="EMBL" id="SHTN01000021">
    <property type="protein sequence ID" value="TCF83255.1"/>
    <property type="molecule type" value="Genomic_DNA"/>
</dbReference>
<dbReference type="Proteomes" id="UP000291501">
    <property type="component" value="Unassembled WGS sequence"/>
</dbReference>
<evidence type="ECO:0000256" key="1">
    <source>
        <dbReference type="SAM" id="Phobius"/>
    </source>
</evidence>
<dbReference type="RefSeq" id="WP_207389049.1">
    <property type="nucleotide sequence ID" value="NZ_CP146883.1"/>
</dbReference>
<evidence type="ECO:0000313" key="6">
    <source>
        <dbReference type="EMBL" id="TCF83255.1"/>
    </source>
</evidence>
<reference evidence="7 8" key="1">
    <citation type="journal article" date="2018" name="Sci. Rep.">
        <title>Genomic diversity and distribution of Bifidobacterium longum subsp. longum across the human lifespan.</title>
        <authorList>
            <person name="Odamaki T."/>
            <person name="Bottacini F."/>
            <person name="Kato K."/>
            <person name="Mitsuyama E."/>
            <person name="Yoshida K."/>
            <person name="Horigome A."/>
            <person name="Xiao J.Z."/>
            <person name="van Sinderen D."/>
        </authorList>
    </citation>
    <scope>NUCLEOTIDE SEQUENCE [LARGE SCALE GENOMIC DNA]</scope>
    <source>
        <strain evidence="2 11">MCC10002</strain>
        <strain evidence="3 8">MCC10043</strain>
        <strain evidence="4 10">MCC10096</strain>
        <strain evidence="5 9">MCC10116</strain>
        <strain evidence="6 7">MCC10126</strain>
    </source>
</reference>
<reference evidence="5" key="2">
    <citation type="submission" date="2019-02" db="EMBL/GenBank/DDBJ databases">
        <authorList>
            <person name="Odamaki T."/>
        </authorList>
    </citation>
    <scope>NUCLEOTIDE SEQUENCE</scope>
    <source>
        <strain evidence="2">MCC10002</strain>
        <strain evidence="3">MCC10043</strain>
        <strain evidence="4">MCC10096</strain>
        <strain evidence="5">MCC10116</strain>
        <strain evidence="6">MCC10126</strain>
    </source>
</reference>
<keyword evidence="1" id="KW-1133">Transmembrane helix</keyword>
<accession>A0A4R0UDW1</accession>
<dbReference type="EMBL" id="SHSP01000012">
    <property type="protein sequence ID" value="TCF32016.1"/>
    <property type="molecule type" value="Genomic_DNA"/>
</dbReference>
<dbReference type="AlphaFoldDB" id="A0A4R0UDW1"/>
<feature type="transmembrane region" description="Helical" evidence="1">
    <location>
        <begin position="43"/>
        <end position="70"/>
    </location>
</feature>
<dbReference type="EMBL" id="SHQU01000024">
    <property type="protein sequence ID" value="TCE40756.1"/>
    <property type="molecule type" value="Genomic_DNA"/>
</dbReference>
<proteinExistence type="predicted"/>
<evidence type="ECO:0000313" key="4">
    <source>
        <dbReference type="EMBL" id="TCF32016.1"/>
    </source>
</evidence>
<organism evidence="5 9">
    <name type="scientific">Bifidobacterium longum subsp. longum</name>
    <dbReference type="NCBI Taxonomy" id="1679"/>
    <lineage>
        <taxon>Bacteria</taxon>
        <taxon>Bacillati</taxon>
        <taxon>Actinomycetota</taxon>
        <taxon>Actinomycetes</taxon>
        <taxon>Bifidobacteriales</taxon>
        <taxon>Bifidobacteriaceae</taxon>
        <taxon>Bifidobacterium</taxon>
    </lineage>
</organism>
<dbReference type="EMBL" id="SHTF01000015">
    <property type="protein sequence ID" value="TCF64137.1"/>
    <property type="molecule type" value="Genomic_DNA"/>
</dbReference>
<dbReference type="EMBL" id="SHPM01000025">
    <property type="protein sequence ID" value="TCD73987.1"/>
    <property type="molecule type" value="Genomic_DNA"/>
</dbReference>
<evidence type="ECO:0000313" key="2">
    <source>
        <dbReference type="EMBL" id="TCD73987.1"/>
    </source>
</evidence>
<dbReference type="Proteomes" id="UP000292932">
    <property type="component" value="Unassembled WGS sequence"/>
</dbReference>
<name>A0A4R0UDW1_BIFLL</name>
<keyword evidence="1" id="KW-0472">Membrane</keyword>
<dbReference type="Proteomes" id="UP000292260">
    <property type="component" value="Unassembled WGS sequence"/>
</dbReference>
<evidence type="ECO:0000313" key="10">
    <source>
        <dbReference type="Proteomes" id="UP000292932"/>
    </source>
</evidence>
<feature type="transmembrane region" description="Helical" evidence="1">
    <location>
        <begin position="12"/>
        <end position="31"/>
    </location>
</feature>
<evidence type="ECO:0000313" key="8">
    <source>
        <dbReference type="Proteomes" id="UP000292260"/>
    </source>
</evidence>
<sequence>MGELPPTQAPSVWAVLGFFIPLVGLILWMIWKNDRPGDAGMAGKGALVSVIINVVLFILWIVFAGILFAASGSY</sequence>
<evidence type="ECO:0000313" key="5">
    <source>
        <dbReference type="EMBL" id="TCF64137.1"/>
    </source>
</evidence>